<evidence type="ECO:0000256" key="3">
    <source>
        <dbReference type="ARBA" id="ARBA00022448"/>
    </source>
</evidence>
<keyword evidence="12" id="KW-1185">Reference proteome</keyword>
<dbReference type="EMBL" id="JQAT01000003">
    <property type="protein sequence ID" value="KRN28484.1"/>
    <property type="molecule type" value="Genomic_DNA"/>
</dbReference>
<evidence type="ECO:0000256" key="4">
    <source>
        <dbReference type="ARBA" id="ARBA00022475"/>
    </source>
</evidence>
<comment type="similarity">
    <text evidence="2 8">Belongs to the nucleobase:cation symporter-2 (NCS2) (TC 2.A.40) family. Azg-like subfamily.</text>
</comment>
<dbReference type="InterPro" id="IPR006043">
    <property type="entry name" value="NCS2"/>
</dbReference>
<feature type="transmembrane region" description="Helical" evidence="9">
    <location>
        <begin position="468"/>
        <end position="486"/>
    </location>
</feature>
<dbReference type="GO" id="GO:0005886">
    <property type="term" value="C:plasma membrane"/>
    <property type="evidence" value="ECO:0007669"/>
    <property type="project" value="UniProtKB-SubCell"/>
</dbReference>
<keyword evidence="7 8" id="KW-0472">Membrane</keyword>
<proteinExistence type="inferred from homology"/>
<dbReference type="Proteomes" id="UP000051645">
    <property type="component" value="Unassembled WGS sequence"/>
</dbReference>
<evidence type="ECO:0000256" key="7">
    <source>
        <dbReference type="ARBA" id="ARBA00023136"/>
    </source>
</evidence>
<dbReference type="PANTHER" id="PTHR43337">
    <property type="entry name" value="XANTHINE/URACIL PERMEASE C887.17-RELATED"/>
    <property type="match status" value="1"/>
</dbReference>
<comment type="subcellular location">
    <subcellularLocation>
        <location evidence="1 8">Cell membrane</location>
        <topology evidence="1 8">Multi-pass membrane protein</topology>
    </subcellularLocation>
</comment>
<evidence type="ECO:0000313" key="13">
    <source>
        <dbReference type="Proteomes" id="UP000051751"/>
    </source>
</evidence>
<feature type="transmembrane region" description="Helical" evidence="9">
    <location>
        <begin position="127"/>
        <end position="149"/>
    </location>
</feature>
<keyword evidence="3 8" id="KW-0813">Transport</keyword>
<keyword evidence="5 8" id="KW-0812">Transmembrane</keyword>
<protein>
    <submittedName>
        <fullName evidence="11">Xanthine uracil vitamin C permease</fullName>
    </submittedName>
</protein>
<sequence>MNLDSFFGLKKAGTTVGTEISAGVTTFFAMSYILFVNPEILGQTGMPTQAIFLATIIASATGTLVMGLFANVPYALAPGMGLNAFFTYTVVMGLGFRWQQALALVFFCGVINIIITVTKIRKMLITAIPELLQLAISGGIGAFVAYAGLKNANLLKFTMSPDNIMTINGKAYSAAQHLYHGAITSVVGGGGVTPALQNFDTASICLALIGLVITVILQVKHVPAGILIGIILTTIIGIPMGVTSLHFSSSYSLGASIHSLGTTFLAAFSQKGMGSLFTSPHRILLVCVTILSFSLSDIFDSLGTFIGTGRQTGIFAGEEEMRLEQEPGFKSKLDKALFADSIATGVGSLFGTSNITTYVESATGISVGGRTGLTSVVVAILFMLSAFAAPLLAVIPAVATAPALIIVGIMMMSSFNKIPWEKLEAAIPAFMTSLMMAFCYNITYGIAAGFIFYCIIQTVLGRAKEVHPLIWIVSALFVINFTVLALI</sequence>
<evidence type="ECO:0000256" key="6">
    <source>
        <dbReference type="ARBA" id="ARBA00022989"/>
    </source>
</evidence>
<dbReference type="InterPro" id="IPR045018">
    <property type="entry name" value="Azg-like"/>
</dbReference>
<organism evidence="11 12">
    <name type="scientific">Lactobacillus selangorensis</name>
    <dbReference type="NCBI Taxonomy" id="81857"/>
    <lineage>
        <taxon>Bacteria</taxon>
        <taxon>Bacillati</taxon>
        <taxon>Bacillota</taxon>
        <taxon>Bacilli</taxon>
        <taxon>Lactobacillales</taxon>
        <taxon>Lactobacillaceae</taxon>
        <taxon>Lactobacillus</taxon>
    </lineage>
</organism>
<evidence type="ECO:0000256" key="9">
    <source>
        <dbReference type="SAM" id="Phobius"/>
    </source>
</evidence>
<dbReference type="PANTHER" id="PTHR43337:SF1">
    <property type="entry name" value="XANTHINE_URACIL PERMEASE C887.17-RELATED"/>
    <property type="match status" value="1"/>
</dbReference>
<evidence type="ECO:0000256" key="2">
    <source>
        <dbReference type="ARBA" id="ARBA00005697"/>
    </source>
</evidence>
<feature type="transmembrane region" description="Helical" evidence="9">
    <location>
        <begin position="50"/>
        <end position="76"/>
    </location>
</feature>
<name>A0A0R2FUN9_9LACO</name>
<dbReference type="GO" id="GO:0005345">
    <property type="term" value="F:purine nucleobase transmembrane transporter activity"/>
    <property type="evidence" value="ECO:0007669"/>
    <property type="project" value="TreeGrafter"/>
</dbReference>
<dbReference type="STRING" id="81857.IV38_GL001485"/>
<dbReference type="PIRSF" id="PIRSF005353">
    <property type="entry name" value="PbuG"/>
    <property type="match status" value="1"/>
</dbReference>
<feature type="transmembrane region" description="Helical" evidence="9">
    <location>
        <begin position="281"/>
        <end position="299"/>
    </location>
</feature>
<feature type="transmembrane region" description="Helical" evidence="9">
    <location>
        <begin position="20"/>
        <end position="38"/>
    </location>
</feature>
<gene>
    <name evidence="10" type="ORF">IV38_GL001485</name>
    <name evidence="11" type="ORF">IV40_GL001271</name>
</gene>
<evidence type="ECO:0000256" key="1">
    <source>
        <dbReference type="ARBA" id="ARBA00004651"/>
    </source>
</evidence>
<dbReference type="InterPro" id="IPR026033">
    <property type="entry name" value="Azg-like_bact_archaea"/>
</dbReference>
<reference evidence="12 13" key="1">
    <citation type="journal article" date="2015" name="Genome Announc.">
        <title>Expanding the biotechnology potential of lactobacilli through comparative genomics of 213 strains and associated genera.</title>
        <authorList>
            <person name="Sun Z."/>
            <person name="Harris H.M."/>
            <person name="McCann A."/>
            <person name="Guo C."/>
            <person name="Argimon S."/>
            <person name="Zhang W."/>
            <person name="Yang X."/>
            <person name="Jeffery I.B."/>
            <person name="Cooney J.C."/>
            <person name="Kagawa T.F."/>
            <person name="Liu W."/>
            <person name="Song Y."/>
            <person name="Salvetti E."/>
            <person name="Wrobel A."/>
            <person name="Rasinkangas P."/>
            <person name="Parkhill J."/>
            <person name="Rea M.C."/>
            <person name="O'Sullivan O."/>
            <person name="Ritari J."/>
            <person name="Douillard F.P."/>
            <person name="Paul Ross R."/>
            <person name="Yang R."/>
            <person name="Briner A.E."/>
            <person name="Felis G.E."/>
            <person name="de Vos W.M."/>
            <person name="Barrangou R."/>
            <person name="Klaenhammer T.R."/>
            <person name="Caufield P.W."/>
            <person name="Cui Y."/>
            <person name="Zhang H."/>
            <person name="O'Toole P.W."/>
        </authorList>
    </citation>
    <scope>NUCLEOTIDE SEQUENCE [LARGE SCALE GENOMIC DNA]</scope>
    <source>
        <strain evidence="10 13">ATCC BAA-66</strain>
        <strain evidence="11 12">DSM 13344</strain>
    </source>
</reference>
<keyword evidence="4 8" id="KW-1003">Cell membrane</keyword>
<dbReference type="PATRIC" id="fig|81857.3.peg.1494"/>
<evidence type="ECO:0000256" key="5">
    <source>
        <dbReference type="ARBA" id="ARBA00022692"/>
    </source>
</evidence>
<dbReference type="Pfam" id="PF00860">
    <property type="entry name" value="Xan_ur_permease"/>
    <property type="match status" value="2"/>
</dbReference>
<comment type="caution">
    <text evidence="11">The sequence shown here is derived from an EMBL/GenBank/DDBJ whole genome shotgun (WGS) entry which is preliminary data.</text>
</comment>
<evidence type="ECO:0000313" key="10">
    <source>
        <dbReference type="EMBL" id="KRN28484.1"/>
    </source>
</evidence>
<evidence type="ECO:0000313" key="11">
    <source>
        <dbReference type="EMBL" id="KRN31984.1"/>
    </source>
</evidence>
<feature type="transmembrane region" description="Helical" evidence="9">
    <location>
        <begin position="226"/>
        <end position="245"/>
    </location>
</feature>
<keyword evidence="6 8" id="KW-1133">Transmembrane helix</keyword>
<accession>A0A0R2FUN9</accession>
<evidence type="ECO:0000313" key="12">
    <source>
        <dbReference type="Proteomes" id="UP000051645"/>
    </source>
</evidence>
<dbReference type="AlphaFoldDB" id="A0A0R2FUN9"/>
<feature type="transmembrane region" description="Helical" evidence="9">
    <location>
        <begin position="430"/>
        <end position="456"/>
    </location>
</feature>
<feature type="transmembrane region" description="Helical" evidence="9">
    <location>
        <begin position="201"/>
        <end position="219"/>
    </location>
</feature>
<dbReference type="EMBL" id="JQAZ01000003">
    <property type="protein sequence ID" value="KRN31984.1"/>
    <property type="molecule type" value="Genomic_DNA"/>
</dbReference>
<feature type="transmembrane region" description="Helical" evidence="9">
    <location>
        <begin position="96"/>
        <end position="115"/>
    </location>
</feature>
<feature type="transmembrane region" description="Helical" evidence="9">
    <location>
        <begin position="376"/>
        <end position="409"/>
    </location>
</feature>
<dbReference type="Proteomes" id="UP000051751">
    <property type="component" value="Unassembled WGS sequence"/>
</dbReference>
<evidence type="ECO:0000256" key="8">
    <source>
        <dbReference type="PIRNR" id="PIRNR005353"/>
    </source>
</evidence>